<accession>A0A7Y7IG91</accession>
<proteinExistence type="predicted"/>
<dbReference type="AlphaFoldDB" id="A0A7Y7IG91"/>
<dbReference type="RefSeq" id="WP_176634660.1">
    <property type="nucleotide sequence ID" value="NZ_JAAMFM010000009.1"/>
</dbReference>
<keyword evidence="2" id="KW-1185">Reference proteome</keyword>
<evidence type="ECO:0000313" key="1">
    <source>
        <dbReference type="EMBL" id="NVM94938.1"/>
    </source>
</evidence>
<organism evidence="1 2">
    <name type="scientific">Arthrobacter wenxiniae</name>
    <dbReference type="NCBI Taxonomy" id="2713570"/>
    <lineage>
        <taxon>Bacteria</taxon>
        <taxon>Bacillati</taxon>
        <taxon>Actinomycetota</taxon>
        <taxon>Actinomycetes</taxon>
        <taxon>Micrococcales</taxon>
        <taxon>Micrococcaceae</taxon>
        <taxon>Arthrobacter</taxon>
    </lineage>
</organism>
<comment type="caution">
    <text evidence="1">The sequence shown here is derived from an EMBL/GenBank/DDBJ whole genome shotgun (WGS) entry which is preliminary data.</text>
</comment>
<sequence length="69" mass="7831">METREVHARFVGEHPLVNYCRNTTDGAPVKISDFPDARSLHRLNLHEHFLRPLPVEHRLAITLAAPGPL</sequence>
<protein>
    <submittedName>
        <fullName evidence="1">Uncharacterized protein</fullName>
    </submittedName>
</protein>
<gene>
    <name evidence="1" type="ORF">G6034_08435</name>
</gene>
<reference evidence="1 2" key="1">
    <citation type="submission" date="2020-02" db="EMBL/GenBank/DDBJ databases">
        <title>Genome sequence of strain AETb3-4.</title>
        <authorList>
            <person name="Gao J."/>
            <person name="Zhang X."/>
        </authorList>
    </citation>
    <scope>NUCLEOTIDE SEQUENCE [LARGE SCALE GENOMIC DNA]</scope>
    <source>
        <strain evidence="1 2">AETb3-4</strain>
    </source>
</reference>
<dbReference type="EMBL" id="JAAMFM010000009">
    <property type="protein sequence ID" value="NVM94938.1"/>
    <property type="molecule type" value="Genomic_DNA"/>
</dbReference>
<name>A0A7Y7IG91_9MICC</name>
<dbReference type="Proteomes" id="UP000543556">
    <property type="component" value="Unassembled WGS sequence"/>
</dbReference>
<evidence type="ECO:0000313" key="2">
    <source>
        <dbReference type="Proteomes" id="UP000543556"/>
    </source>
</evidence>